<comment type="caution">
    <text evidence="2">The sequence shown here is derived from an EMBL/GenBank/DDBJ whole genome shotgun (WGS) entry which is preliminary data.</text>
</comment>
<dbReference type="EMBL" id="CAACYI010000001">
    <property type="protein sequence ID" value="VFB16313.1"/>
    <property type="molecule type" value="Genomic_DNA"/>
</dbReference>
<gene>
    <name evidence="2" type="ORF">NCTC13150_00835</name>
</gene>
<reference evidence="2 3" key="1">
    <citation type="submission" date="2019-02" db="EMBL/GenBank/DDBJ databases">
        <authorList>
            <consortium name="Pathogen Informatics"/>
        </authorList>
    </citation>
    <scope>NUCLEOTIDE SEQUENCE [LARGE SCALE GENOMIC DNA]</scope>
    <source>
        <strain evidence="2 3">3012STDY7089603</strain>
    </source>
</reference>
<evidence type="ECO:0008006" key="4">
    <source>
        <dbReference type="Google" id="ProtNLM"/>
    </source>
</evidence>
<feature type="transmembrane region" description="Helical" evidence="1">
    <location>
        <begin position="74"/>
        <end position="97"/>
    </location>
</feature>
<feature type="transmembrane region" description="Helical" evidence="1">
    <location>
        <begin position="12"/>
        <end position="32"/>
    </location>
</feature>
<dbReference type="RefSeq" id="WP_131748907.1">
    <property type="nucleotide sequence ID" value="NZ_CAACYI010000001.1"/>
</dbReference>
<dbReference type="AlphaFoldDB" id="A0A8H2M5I8"/>
<evidence type="ECO:0000313" key="2">
    <source>
        <dbReference type="EMBL" id="VFB16313.1"/>
    </source>
</evidence>
<organism evidence="2 3">
    <name type="scientific">Urinicoccus massiliensis</name>
    <dbReference type="NCBI Taxonomy" id="1723382"/>
    <lineage>
        <taxon>Bacteria</taxon>
        <taxon>Bacillati</taxon>
        <taxon>Bacillota</taxon>
        <taxon>Tissierellia</taxon>
        <taxon>Tissierellales</taxon>
        <taxon>Peptoniphilaceae</taxon>
        <taxon>Urinicoccus</taxon>
    </lineage>
</organism>
<proteinExistence type="predicted"/>
<keyword evidence="1" id="KW-0812">Transmembrane</keyword>
<name>A0A8H2M5I8_9FIRM</name>
<keyword evidence="3" id="KW-1185">Reference proteome</keyword>
<evidence type="ECO:0000313" key="3">
    <source>
        <dbReference type="Proteomes" id="UP000377798"/>
    </source>
</evidence>
<feature type="transmembrane region" description="Helical" evidence="1">
    <location>
        <begin position="44"/>
        <end position="62"/>
    </location>
</feature>
<keyword evidence="1" id="KW-1133">Transmembrane helix</keyword>
<accession>A0A8H2M5I8</accession>
<sequence length="100" mass="11023">MDKILTALSGHYEFIVISIITILLAIFITFIMNLFAKDLTFLKYLPSLVFILIGVVSLLSVLNHLFDSASLNNILVTVICLTAGICSLLFALIIGLIHKQ</sequence>
<keyword evidence="1" id="KW-0472">Membrane</keyword>
<dbReference type="Proteomes" id="UP000377798">
    <property type="component" value="Unassembled WGS sequence"/>
</dbReference>
<protein>
    <recommendedName>
        <fullName evidence="4">Cytochrome C biosynthesis protein</fullName>
    </recommendedName>
</protein>
<evidence type="ECO:0000256" key="1">
    <source>
        <dbReference type="SAM" id="Phobius"/>
    </source>
</evidence>